<organism evidence="2 3">
    <name type="scientific">Rhinocladiella mackenziei CBS 650.93</name>
    <dbReference type="NCBI Taxonomy" id="1442369"/>
    <lineage>
        <taxon>Eukaryota</taxon>
        <taxon>Fungi</taxon>
        <taxon>Dikarya</taxon>
        <taxon>Ascomycota</taxon>
        <taxon>Pezizomycotina</taxon>
        <taxon>Eurotiomycetes</taxon>
        <taxon>Chaetothyriomycetidae</taxon>
        <taxon>Chaetothyriales</taxon>
        <taxon>Herpotrichiellaceae</taxon>
        <taxon>Rhinocladiella</taxon>
    </lineage>
</organism>
<feature type="compositionally biased region" description="Polar residues" evidence="1">
    <location>
        <begin position="57"/>
        <end position="67"/>
    </location>
</feature>
<accession>A0A0D2FJV7</accession>
<dbReference type="GeneID" id="25296262"/>
<dbReference type="SUPFAM" id="SSF48150">
    <property type="entry name" value="DNA-glycosylase"/>
    <property type="match status" value="1"/>
</dbReference>
<proteinExistence type="predicted"/>
<dbReference type="VEuPathDB" id="FungiDB:Z518_08191"/>
<dbReference type="InterPro" id="IPR011257">
    <property type="entry name" value="DNA_glycosylase"/>
</dbReference>
<evidence type="ECO:0000256" key="1">
    <source>
        <dbReference type="SAM" id="MobiDB-lite"/>
    </source>
</evidence>
<dbReference type="GO" id="GO:0003824">
    <property type="term" value="F:catalytic activity"/>
    <property type="evidence" value="ECO:0007669"/>
    <property type="project" value="InterPro"/>
</dbReference>
<feature type="compositionally biased region" description="Polar residues" evidence="1">
    <location>
        <begin position="1"/>
        <end position="14"/>
    </location>
</feature>
<dbReference type="AlphaFoldDB" id="A0A0D2FJV7"/>
<name>A0A0D2FJV7_9EURO</name>
<protein>
    <recommendedName>
        <fullName evidence="4">HhH-GPD domain-containing protein</fullName>
    </recommendedName>
</protein>
<evidence type="ECO:0000313" key="2">
    <source>
        <dbReference type="EMBL" id="KIX02252.1"/>
    </source>
</evidence>
<dbReference type="Proteomes" id="UP000053617">
    <property type="component" value="Unassembled WGS sequence"/>
</dbReference>
<sequence length="287" mass="32502">MVLTRSQQKSQGSRPKSHREPQVGDKRSHSKALETKATGQDEQQKKTEHKSQKKTATKISGDSSKLDGNQKMPRGVKQIIEKLIQEYGDLPLHDTILEQPDKAMPETVLALLLNAILSATRISHHLASKTTDLVIKAEYHKIHVLKKSTWEDRTDVLTEGGYTHYRERTAAMMGELADTIEEEYDGDLNTILQRTSEDPKQIRSQLKTIKGVGDVGVDIFFDTAQHVWPCLAPFVDPRSLKTAENIGLGNDVQVLWEEVGRKPELMCRLACALMRVRLERREAEFRI</sequence>
<evidence type="ECO:0008006" key="4">
    <source>
        <dbReference type="Google" id="ProtNLM"/>
    </source>
</evidence>
<dbReference type="RefSeq" id="XP_013269388.1">
    <property type="nucleotide sequence ID" value="XM_013413934.1"/>
</dbReference>
<feature type="region of interest" description="Disordered" evidence="1">
    <location>
        <begin position="1"/>
        <end position="73"/>
    </location>
</feature>
<dbReference type="EMBL" id="KN847480">
    <property type="protein sequence ID" value="KIX02252.1"/>
    <property type="molecule type" value="Genomic_DNA"/>
</dbReference>
<reference evidence="2 3" key="1">
    <citation type="submission" date="2015-01" db="EMBL/GenBank/DDBJ databases">
        <title>The Genome Sequence of Rhinocladiella mackenzie CBS 650.93.</title>
        <authorList>
            <consortium name="The Broad Institute Genomics Platform"/>
            <person name="Cuomo C."/>
            <person name="de Hoog S."/>
            <person name="Gorbushina A."/>
            <person name="Stielow B."/>
            <person name="Teixiera M."/>
            <person name="Abouelleil A."/>
            <person name="Chapman S.B."/>
            <person name="Priest M."/>
            <person name="Young S.K."/>
            <person name="Wortman J."/>
            <person name="Nusbaum C."/>
            <person name="Birren B."/>
        </authorList>
    </citation>
    <scope>NUCLEOTIDE SEQUENCE [LARGE SCALE GENOMIC DNA]</scope>
    <source>
        <strain evidence="2 3">CBS 650.93</strain>
    </source>
</reference>
<feature type="compositionally biased region" description="Basic and acidic residues" evidence="1">
    <location>
        <begin position="18"/>
        <end position="34"/>
    </location>
</feature>
<dbReference type="HOGENOM" id="CLU_050554_0_0_1"/>
<dbReference type="GO" id="GO:0006281">
    <property type="term" value="P:DNA repair"/>
    <property type="evidence" value="ECO:0007669"/>
    <property type="project" value="InterPro"/>
</dbReference>
<evidence type="ECO:0000313" key="3">
    <source>
        <dbReference type="Proteomes" id="UP000053617"/>
    </source>
</evidence>
<dbReference type="OrthoDB" id="4676at2759"/>
<gene>
    <name evidence="2" type="ORF">Z518_08191</name>
</gene>
<keyword evidence="3" id="KW-1185">Reference proteome</keyword>